<reference evidence="1 2" key="1">
    <citation type="submission" date="2020-04" db="EMBL/GenBank/DDBJ databases">
        <title>Genome sequencing of novel species.</title>
        <authorList>
            <person name="Heo J."/>
            <person name="Kim S.-J."/>
            <person name="Kim J.-S."/>
            <person name="Hong S.-B."/>
            <person name="Kwon S.-W."/>
        </authorList>
    </citation>
    <scope>NUCLEOTIDE SEQUENCE [LARGE SCALE GENOMIC DNA]</scope>
    <source>
        <strain evidence="1 2">MFER-1</strain>
    </source>
</reference>
<proteinExistence type="predicted"/>
<sequence length="168" mass="19160">MTMGTRLLSEYLIKKHNPRLRYVRAFTSGKNEATLYAWNDNLELPDEDAAMLKRFATGYLPPYVCYQIKAYSKIQEDGVPQVDELPDPIVSTAMKRDLNQNGIVAAINSMLASGGMAFSRYDINTGILHFNVHTTSVVTEIERELIRKYLSEIIPLGYRSEIAYWCRS</sequence>
<name>A0A7Z2ZMT1_9BACL</name>
<gene>
    <name evidence="1" type="ORF">HH215_21045</name>
</gene>
<protein>
    <submittedName>
        <fullName evidence="1">Uncharacterized protein</fullName>
    </submittedName>
</protein>
<dbReference type="AlphaFoldDB" id="A0A7Z2ZMT1"/>
<keyword evidence="2" id="KW-1185">Reference proteome</keyword>
<organism evidence="1 2">
    <name type="scientific">Cohnella herbarum</name>
    <dbReference type="NCBI Taxonomy" id="2728023"/>
    <lineage>
        <taxon>Bacteria</taxon>
        <taxon>Bacillati</taxon>
        <taxon>Bacillota</taxon>
        <taxon>Bacilli</taxon>
        <taxon>Bacillales</taxon>
        <taxon>Paenibacillaceae</taxon>
        <taxon>Cohnella</taxon>
    </lineage>
</organism>
<dbReference type="Proteomes" id="UP000502248">
    <property type="component" value="Chromosome"/>
</dbReference>
<evidence type="ECO:0000313" key="1">
    <source>
        <dbReference type="EMBL" id="QJD85418.1"/>
    </source>
</evidence>
<evidence type="ECO:0000313" key="2">
    <source>
        <dbReference type="Proteomes" id="UP000502248"/>
    </source>
</evidence>
<accession>A0A7Z2ZMT1</accession>
<dbReference type="KEGG" id="cheb:HH215_21045"/>
<dbReference type="EMBL" id="CP051680">
    <property type="protein sequence ID" value="QJD85418.1"/>
    <property type="molecule type" value="Genomic_DNA"/>
</dbReference>